<keyword evidence="2" id="KW-1185">Reference proteome</keyword>
<evidence type="ECO:0000313" key="1">
    <source>
        <dbReference type="EMBL" id="MFC6725042.1"/>
    </source>
</evidence>
<protein>
    <submittedName>
        <fullName evidence="1">Uncharacterized protein</fullName>
    </submittedName>
</protein>
<accession>A0ABD5S0K6</accession>
<evidence type="ECO:0000313" key="2">
    <source>
        <dbReference type="Proteomes" id="UP001596328"/>
    </source>
</evidence>
<dbReference type="AlphaFoldDB" id="A0ABD5S0K6"/>
<dbReference type="Proteomes" id="UP001596328">
    <property type="component" value="Unassembled WGS sequence"/>
</dbReference>
<name>A0ABD5S0K6_9EURY</name>
<dbReference type="EMBL" id="JBHSWU010000367">
    <property type="protein sequence ID" value="MFC6725042.1"/>
    <property type="molecule type" value="Genomic_DNA"/>
</dbReference>
<feature type="non-terminal residue" evidence="1">
    <location>
        <position position="1"/>
    </location>
</feature>
<comment type="caution">
    <text evidence="1">The sequence shown here is derived from an EMBL/GenBank/DDBJ whole genome shotgun (WGS) entry which is preliminary data.</text>
</comment>
<reference evidence="1 2" key="1">
    <citation type="journal article" date="2019" name="Int. J. Syst. Evol. Microbiol.">
        <title>The Global Catalogue of Microorganisms (GCM) 10K type strain sequencing project: providing services to taxonomists for standard genome sequencing and annotation.</title>
        <authorList>
            <consortium name="The Broad Institute Genomics Platform"/>
            <consortium name="The Broad Institute Genome Sequencing Center for Infectious Disease"/>
            <person name="Wu L."/>
            <person name="Ma J."/>
        </authorList>
    </citation>
    <scope>NUCLEOTIDE SEQUENCE [LARGE SCALE GENOMIC DNA]</scope>
    <source>
        <strain evidence="1 2">NBRC 111368</strain>
    </source>
</reference>
<proteinExistence type="predicted"/>
<gene>
    <name evidence="1" type="ORF">ACFQE1_11800</name>
</gene>
<organism evidence="1 2">
    <name type="scientific">Halobium palmae</name>
    <dbReference type="NCBI Taxonomy" id="1776492"/>
    <lineage>
        <taxon>Archaea</taxon>
        <taxon>Methanobacteriati</taxon>
        <taxon>Methanobacteriota</taxon>
        <taxon>Stenosarchaea group</taxon>
        <taxon>Halobacteria</taxon>
        <taxon>Halobacteriales</taxon>
        <taxon>Haloferacaceae</taxon>
        <taxon>Halobium</taxon>
    </lineage>
</organism>
<sequence>SASASSSARRVGVMVGVVDGASSPRLIAPTLLGVGDGSTARRPREDWSNVLFDRDIVDVIGI</sequence>